<keyword evidence="1" id="KW-1133">Transmembrane helix</keyword>
<protein>
    <submittedName>
        <fullName evidence="2">Uncharacterized protein</fullName>
    </submittedName>
</protein>
<feature type="transmembrane region" description="Helical" evidence="1">
    <location>
        <begin position="51"/>
        <end position="76"/>
    </location>
</feature>
<keyword evidence="3" id="KW-1185">Reference proteome</keyword>
<gene>
    <name evidence="2" type="ORF">DPM19_28090</name>
</gene>
<proteinExistence type="predicted"/>
<dbReference type="AlphaFoldDB" id="A0A365GYC3"/>
<evidence type="ECO:0000256" key="1">
    <source>
        <dbReference type="SAM" id="Phobius"/>
    </source>
</evidence>
<comment type="caution">
    <text evidence="2">The sequence shown here is derived from an EMBL/GenBank/DDBJ whole genome shotgun (WGS) entry which is preliminary data.</text>
</comment>
<feature type="transmembrane region" description="Helical" evidence="1">
    <location>
        <begin position="12"/>
        <end position="31"/>
    </location>
</feature>
<accession>A0A365GYC3</accession>
<evidence type="ECO:0000313" key="3">
    <source>
        <dbReference type="Proteomes" id="UP000251891"/>
    </source>
</evidence>
<dbReference type="Proteomes" id="UP000251891">
    <property type="component" value="Unassembled WGS sequence"/>
</dbReference>
<reference evidence="2 3" key="1">
    <citation type="submission" date="2018-06" db="EMBL/GenBank/DDBJ databases">
        <title>Actinomadura craniellae sp. nov. isolated from marine sponge Craniella sp.</title>
        <authorList>
            <person name="Li L."/>
            <person name="Xu Q.H."/>
            <person name="Lin H.W."/>
            <person name="Lu Y.H."/>
        </authorList>
    </citation>
    <scope>NUCLEOTIDE SEQUENCE [LARGE SCALE GENOMIC DNA]</scope>
    <source>
        <strain evidence="2 3">LHW63021</strain>
    </source>
</reference>
<organism evidence="2 3">
    <name type="scientific">Actinomadura craniellae</name>
    <dbReference type="NCBI Taxonomy" id="2231787"/>
    <lineage>
        <taxon>Bacteria</taxon>
        <taxon>Bacillati</taxon>
        <taxon>Actinomycetota</taxon>
        <taxon>Actinomycetes</taxon>
        <taxon>Streptosporangiales</taxon>
        <taxon>Thermomonosporaceae</taxon>
        <taxon>Actinomadura</taxon>
    </lineage>
</organism>
<keyword evidence="1" id="KW-0812">Transmembrane</keyword>
<feature type="transmembrane region" description="Helical" evidence="1">
    <location>
        <begin position="96"/>
        <end position="116"/>
    </location>
</feature>
<dbReference type="EMBL" id="QLYX01000016">
    <property type="protein sequence ID" value="RAY11840.1"/>
    <property type="molecule type" value="Genomic_DNA"/>
</dbReference>
<keyword evidence="1" id="KW-0472">Membrane</keyword>
<evidence type="ECO:0000313" key="2">
    <source>
        <dbReference type="EMBL" id="RAY11840.1"/>
    </source>
</evidence>
<sequence length="117" mass="12152">MSALSPALVPTTLWLCAVAGWVVVAAGLWRWPAGTRRKAALTVHALTPPGLVLFCASLGQGLLYGIATATAGWWALAALTRLRPARLLDPAGGAGGLLAAWLGVTVTMTYATLRLLF</sequence>
<name>A0A365GYC3_9ACTN</name>